<reference evidence="2" key="1">
    <citation type="submission" date="2023-03" db="EMBL/GenBank/DDBJ databases">
        <title>Massive genome expansion in bonnet fungi (Mycena s.s.) driven by repeated elements and novel gene families across ecological guilds.</title>
        <authorList>
            <consortium name="Lawrence Berkeley National Laboratory"/>
            <person name="Harder C.B."/>
            <person name="Miyauchi S."/>
            <person name="Viragh M."/>
            <person name="Kuo A."/>
            <person name="Thoen E."/>
            <person name="Andreopoulos B."/>
            <person name="Lu D."/>
            <person name="Skrede I."/>
            <person name="Drula E."/>
            <person name="Henrissat B."/>
            <person name="Morin E."/>
            <person name="Kohler A."/>
            <person name="Barry K."/>
            <person name="LaButti K."/>
            <person name="Morin E."/>
            <person name="Salamov A."/>
            <person name="Lipzen A."/>
            <person name="Mereny Z."/>
            <person name="Hegedus B."/>
            <person name="Baldrian P."/>
            <person name="Stursova M."/>
            <person name="Weitz H."/>
            <person name="Taylor A."/>
            <person name="Grigoriev I.V."/>
            <person name="Nagy L.G."/>
            <person name="Martin F."/>
            <person name="Kauserud H."/>
        </authorList>
    </citation>
    <scope>NUCLEOTIDE SEQUENCE</scope>
    <source>
        <strain evidence="2">9284</strain>
    </source>
</reference>
<comment type="caution">
    <text evidence="2">The sequence shown here is derived from an EMBL/GenBank/DDBJ whole genome shotgun (WGS) entry which is preliminary data.</text>
</comment>
<dbReference type="EMBL" id="JARKIF010000045">
    <property type="protein sequence ID" value="KAJ7608321.1"/>
    <property type="molecule type" value="Genomic_DNA"/>
</dbReference>
<keyword evidence="3" id="KW-1185">Reference proteome</keyword>
<evidence type="ECO:0000256" key="1">
    <source>
        <dbReference type="SAM" id="MobiDB-lite"/>
    </source>
</evidence>
<feature type="compositionally biased region" description="Polar residues" evidence="1">
    <location>
        <begin position="78"/>
        <end position="99"/>
    </location>
</feature>
<evidence type="ECO:0000313" key="2">
    <source>
        <dbReference type="EMBL" id="KAJ7608321.1"/>
    </source>
</evidence>
<name>A0AAD7B2U2_9AGAR</name>
<sequence>MASQESNDEYRTRSNGYDIPEELWRTAISKTATTKEGNYAPDGVVGARLMSSRHKAHYLAIPGDIVVVVDKKRRKRGSTSPLIYRSSTCPTAPLSTTSEAPRREVRVDGESDGAEDVEEVSMGNEEVVRPPQVWPWEGEERCSQPIPILRKFSTLKSDLQRLLTKGAESILDSDGDNSKVCHGDKVVHGVERRTWRIRQSRARGKEMVVYPPPCMYTITVRNTSAWGESQKRLFVGPPLGANRVKMEADIGRFSRGKAKYGLSTAPSVAILTCGYSELVAIRRVIEKMDMRASHQWNRVVLGCEHRMRNKSPECVLCMRVRNRVIADQITVTATPLALSLRLCCDSCLLLNAVKTFQTRIRLALPWLYLWHYAAELMRATRYPSPDHATQTFPSSLLDRHVLHNTRPRPDQARLGTESCTHTGGALDALIPSVGVTAAHPPGVSPLLYDLSPADPGRGAGGVDEYASVLLLAVSGNRSLSCGLLLRSQRREGTDCVPYIRLHSPPHAILPPPTSGS</sequence>
<dbReference type="Proteomes" id="UP001221142">
    <property type="component" value="Unassembled WGS sequence"/>
</dbReference>
<evidence type="ECO:0000313" key="3">
    <source>
        <dbReference type="Proteomes" id="UP001221142"/>
    </source>
</evidence>
<feature type="compositionally biased region" description="Acidic residues" evidence="1">
    <location>
        <begin position="110"/>
        <end position="119"/>
    </location>
</feature>
<proteinExistence type="predicted"/>
<protein>
    <submittedName>
        <fullName evidence="2">Uncharacterized protein</fullName>
    </submittedName>
</protein>
<feature type="region of interest" description="Disordered" evidence="1">
    <location>
        <begin position="78"/>
        <end position="126"/>
    </location>
</feature>
<organism evidence="2 3">
    <name type="scientific">Roridomyces roridus</name>
    <dbReference type="NCBI Taxonomy" id="1738132"/>
    <lineage>
        <taxon>Eukaryota</taxon>
        <taxon>Fungi</taxon>
        <taxon>Dikarya</taxon>
        <taxon>Basidiomycota</taxon>
        <taxon>Agaricomycotina</taxon>
        <taxon>Agaricomycetes</taxon>
        <taxon>Agaricomycetidae</taxon>
        <taxon>Agaricales</taxon>
        <taxon>Marasmiineae</taxon>
        <taxon>Mycenaceae</taxon>
        <taxon>Roridomyces</taxon>
    </lineage>
</organism>
<gene>
    <name evidence="2" type="ORF">FB45DRAFT_1010957</name>
</gene>
<accession>A0AAD7B2U2</accession>
<feature type="compositionally biased region" description="Basic and acidic residues" evidence="1">
    <location>
        <begin position="100"/>
        <end position="109"/>
    </location>
</feature>
<dbReference type="AlphaFoldDB" id="A0AAD7B2U2"/>